<keyword evidence="3" id="KW-0067">ATP-binding</keyword>
<comment type="caution">
    <text evidence="5">The sequence shown here is derived from an EMBL/GenBank/DDBJ whole genome shotgun (WGS) entry which is preliminary data.</text>
</comment>
<dbReference type="SUPFAM" id="SSF160467">
    <property type="entry name" value="PH0987 N-terminal domain-like"/>
    <property type="match status" value="1"/>
</dbReference>
<feature type="domain" description="Carboxyltransferase" evidence="4">
    <location>
        <begin position="1"/>
        <end position="205"/>
    </location>
</feature>
<dbReference type="InterPro" id="IPR029000">
    <property type="entry name" value="Cyclophilin-like_dom_sf"/>
</dbReference>
<evidence type="ECO:0000256" key="3">
    <source>
        <dbReference type="ARBA" id="ARBA00022840"/>
    </source>
</evidence>
<dbReference type="Gene3D" id="2.40.100.10">
    <property type="entry name" value="Cyclophilin-like"/>
    <property type="match status" value="1"/>
</dbReference>
<evidence type="ECO:0000256" key="1">
    <source>
        <dbReference type="ARBA" id="ARBA00022741"/>
    </source>
</evidence>
<reference evidence="5 6" key="1">
    <citation type="submission" date="2020-08" db="EMBL/GenBank/DDBJ databases">
        <title>Genomic Encyclopedia of Type Strains, Phase IV (KMG-IV): sequencing the most valuable type-strain genomes for metagenomic binning, comparative biology and taxonomic classification.</title>
        <authorList>
            <person name="Goeker M."/>
        </authorList>
    </citation>
    <scope>NUCLEOTIDE SEQUENCE [LARGE SCALE GENOMIC DNA]</scope>
    <source>
        <strain evidence="5 6">DSM 2461</strain>
    </source>
</reference>
<name>A0A841RCB5_9SPIO</name>
<evidence type="ECO:0000313" key="5">
    <source>
        <dbReference type="EMBL" id="MBB6480867.1"/>
    </source>
</evidence>
<protein>
    <submittedName>
        <fullName evidence="5">KipI family sensor histidine kinase inhibitor</fullName>
    </submittedName>
</protein>
<keyword evidence="2" id="KW-0378">Hydrolase</keyword>
<dbReference type="SUPFAM" id="SSF50891">
    <property type="entry name" value="Cyclophilin-like"/>
    <property type="match status" value="1"/>
</dbReference>
<sequence length="212" mass="23831">MYVQNLGDGSLSFVIGDRIDRETSRRILKLYKTMKNSSLPGELSIYDIVPSYCSLTFHFDPLKTDCVVMEEELWPVIASQLRKAKSSSGKGKSFHIPVIYRGEDLNRVSRLTGLTVKQIIRRHTYPSYQVAMIGFRPHFPYLIGLDRKLATRRLDTPRLKICAGSVGIGGSQTGVYPEDSPGGWNIIGYTDPQLLKELSPGDTLKFCEVSRL</sequence>
<gene>
    <name evidence="5" type="ORF">HNR50_002540</name>
</gene>
<dbReference type="RefSeq" id="WP_184747123.1">
    <property type="nucleotide sequence ID" value="NZ_JACHGJ010000004.1"/>
</dbReference>
<dbReference type="Proteomes" id="UP000587760">
    <property type="component" value="Unassembled WGS sequence"/>
</dbReference>
<evidence type="ECO:0000256" key="2">
    <source>
        <dbReference type="ARBA" id="ARBA00022801"/>
    </source>
</evidence>
<dbReference type="Gene3D" id="3.30.1360.40">
    <property type="match status" value="1"/>
</dbReference>
<dbReference type="SMART" id="SM00796">
    <property type="entry name" value="AHS1"/>
    <property type="match status" value="1"/>
</dbReference>
<accession>A0A841RCB5</accession>
<dbReference type="GO" id="GO:0016787">
    <property type="term" value="F:hydrolase activity"/>
    <property type="evidence" value="ECO:0007669"/>
    <property type="project" value="UniProtKB-KW"/>
</dbReference>
<dbReference type="EMBL" id="JACHGJ010000004">
    <property type="protein sequence ID" value="MBB6480867.1"/>
    <property type="molecule type" value="Genomic_DNA"/>
</dbReference>
<proteinExistence type="predicted"/>
<dbReference type="Pfam" id="PF02682">
    <property type="entry name" value="CT_C_D"/>
    <property type="match status" value="1"/>
</dbReference>
<dbReference type="InterPro" id="IPR010016">
    <property type="entry name" value="PxpB"/>
</dbReference>
<evidence type="ECO:0000313" key="6">
    <source>
        <dbReference type="Proteomes" id="UP000587760"/>
    </source>
</evidence>
<dbReference type="GO" id="GO:0005524">
    <property type="term" value="F:ATP binding"/>
    <property type="evidence" value="ECO:0007669"/>
    <property type="project" value="UniProtKB-KW"/>
</dbReference>
<dbReference type="AlphaFoldDB" id="A0A841RCB5"/>
<keyword evidence="1" id="KW-0547">Nucleotide-binding</keyword>
<dbReference type="InterPro" id="IPR003833">
    <property type="entry name" value="CT_C_D"/>
</dbReference>
<dbReference type="PANTHER" id="PTHR34698:SF2">
    <property type="entry name" value="5-OXOPROLINASE SUBUNIT B"/>
    <property type="match status" value="1"/>
</dbReference>
<keyword evidence="6" id="KW-1185">Reference proteome</keyword>
<evidence type="ECO:0000259" key="4">
    <source>
        <dbReference type="SMART" id="SM00796"/>
    </source>
</evidence>
<organism evidence="5 6">
    <name type="scientific">Spirochaeta isovalerica</name>
    <dbReference type="NCBI Taxonomy" id="150"/>
    <lineage>
        <taxon>Bacteria</taxon>
        <taxon>Pseudomonadati</taxon>
        <taxon>Spirochaetota</taxon>
        <taxon>Spirochaetia</taxon>
        <taxon>Spirochaetales</taxon>
        <taxon>Spirochaetaceae</taxon>
        <taxon>Spirochaeta</taxon>
    </lineage>
</organism>
<dbReference type="PANTHER" id="PTHR34698">
    <property type="entry name" value="5-OXOPROLINASE SUBUNIT B"/>
    <property type="match status" value="1"/>
</dbReference>